<comment type="similarity">
    <text evidence="1">Belongs to the reverse transcriptase family. Telomerase subfamily.</text>
</comment>
<keyword evidence="1" id="KW-0158">Chromosome</keyword>
<dbReference type="Proteomes" id="UP001301769">
    <property type="component" value="Unassembled WGS sequence"/>
</dbReference>
<gene>
    <name evidence="3" type="ORF">QBC37DRAFT_407958</name>
</gene>
<protein>
    <recommendedName>
        <fullName evidence="1">Telomerase reverse transcriptase</fullName>
        <ecNumber evidence="1">2.7.7.49</ecNumber>
    </recommendedName>
    <alternativeName>
        <fullName evidence="1">Telomerase catalytic subunit</fullName>
    </alternativeName>
</protein>
<comment type="function">
    <text evidence="1">Telomerase is a ribonucleoprotein enzyme essential for the replication of chromosome termini in most eukaryotes. It elongates telomeres. It is a reverse transcriptase that adds simple sequence repeats to chromosome ends by copying a template sequence within the RNA component of the enzyme.</text>
</comment>
<dbReference type="InterPro" id="IPR003545">
    <property type="entry name" value="Telomerase_RT"/>
</dbReference>
<evidence type="ECO:0000313" key="4">
    <source>
        <dbReference type="Proteomes" id="UP001301769"/>
    </source>
</evidence>
<feature type="domain" description="Telomerase reverse transcriptase C-terminal extension" evidence="2">
    <location>
        <begin position="1"/>
        <end position="105"/>
    </location>
</feature>
<dbReference type="GO" id="GO:0003720">
    <property type="term" value="F:telomerase activity"/>
    <property type="evidence" value="ECO:0007669"/>
    <property type="project" value="InterPro"/>
</dbReference>
<sequence length="161" mass="18112">MFFDTSHNSPQAVFKNIYTAFLETATKMWAYARCLPKANKPSMAVVQDTLKSLVDVAYLLLTSRSRKMRYPGYVCVVGKRQVAWLVMSAFREVLGRKQAGYGAVVDWIRSELLKLEMEGVHLDGKSDGKKTKMERRSGGNELAVLRRVVNEAGRGKYRGGT</sequence>
<accession>A0AAN6YIY7</accession>
<reference evidence="3" key="1">
    <citation type="journal article" date="2023" name="Mol. Phylogenet. Evol.">
        <title>Genome-scale phylogeny and comparative genomics of the fungal order Sordariales.</title>
        <authorList>
            <person name="Hensen N."/>
            <person name="Bonometti L."/>
            <person name="Westerberg I."/>
            <person name="Brannstrom I.O."/>
            <person name="Guillou S."/>
            <person name="Cros-Aarteil S."/>
            <person name="Calhoun S."/>
            <person name="Haridas S."/>
            <person name="Kuo A."/>
            <person name="Mondo S."/>
            <person name="Pangilinan J."/>
            <person name="Riley R."/>
            <person name="LaButti K."/>
            <person name="Andreopoulos B."/>
            <person name="Lipzen A."/>
            <person name="Chen C."/>
            <person name="Yan M."/>
            <person name="Daum C."/>
            <person name="Ng V."/>
            <person name="Clum A."/>
            <person name="Steindorff A."/>
            <person name="Ohm R.A."/>
            <person name="Martin F."/>
            <person name="Silar P."/>
            <person name="Natvig D.O."/>
            <person name="Lalanne C."/>
            <person name="Gautier V."/>
            <person name="Ament-Velasquez S.L."/>
            <person name="Kruys A."/>
            <person name="Hutchinson M.I."/>
            <person name="Powell A.J."/>
            <person name="Barry K."/>
            <person name="Miller A.N."/>
            <person name="Grigoriev I.V."/>
            <person name="Debuchy R."/>
            <person name="Gladieux P."/>
            <person name="Hiltunen Thoren M."/>
            <person name="Johannesson H."/>
        </authorList>
    </citation>
    <scope>NUCLEOTIDE SEQUENCE</scope>
    <source>
        <strain evidence="3">PSN293</strain>
    </source>
</reference>
<dbReference type="PANTHER" id="PTHR12066">
    <property type="entry name" value="TELOMERASE REVERSE TRANSCRIPTASE"/>
    <property type="match status" value="1"/>
</dbReference>
<dbReference type="AlphaFoldDB" id="A0AAN6YIY7"/>
<evidence type="ECO:0000256" key="1">
    <source>
        <dbReference type="RuleBase" id="RU365061"/>
    </source>
</evidence>
<dbReference type="EMBL" id="MU858045">
    <property type="protein sequence ID" value="KAK4220143.1"/>
    <property type="molecule type" value="Genomic_DNA"/>
</dbReference>
<organism evidence="3 4">
    <name type="scientific">Rhypophila decipiens</name>
    <dbReference type="NCBI Taxonomy" id="261697"/>
    <lineage>
        <taxon>Eukaryota</taxon>
        <taxon>Fungi</taxon>
        <taxon>Dikarya</taxon>
        <taxon>Ascomycota</taxon>
        <taxon>Pezizomycotina</taxon>
        <taxon>Sordariomycetes</taxon>
        <taxon>Sordariomycetidae</taxon>
        <taxon>Sordariales</taxon>
        <taxon>Naviculisporaceae</taxon>
        <taxon>Rhypophila</taxon>
    </lineage>
</organism>
<dbReference type="GO" id="GO:0042162">
    <property type="term" value="F:telomeric DNA binding"/>
    <property type="evidence" value="ECO:0007669"/>
    <property type="project" value="TreeGrafter"/>
</dbReference>
<keyword evidence="1" id="KW-0779">Telomere</keyword>
<proteinExistence type="inferred from homology"/>
<dbReference type="GO" id="GO:0000333">
    <property type="term" value="C:telomerase catalytic core complex"/>
    <property type="evidence" value="ECO:0007669"/>
    <property type="project" value="TreeGrafter"/>
</dbReference>
<dbReference type="Gene3D" id="1.10.357.90">
    <property type="match status" value="1"/>
</dbReference>
<dbReference type="GO" id="GO:0007004">
    <property type="term" value="P:telomere maintenance via telomerase"/>
    <property type="evidence" value="ECO:0007669"/>
    <property type="project" value="TreeGrafter"/>
</dbReference>
<keyword evidence="1" id="KW-0548">Nucleotidyltransferase</keyword>
<keyword evidence="1" id="KW-0539">Nucleus</keyword>
<comment type="catalytic activity">
    <reaction evidence="1">
        <text>DNA(n) + a 2'-deoxyribonucleoside 5'-triphosphate = DNA(n+1) + diphosphate</text>
        <dbReference type="Rhea" id="RHEA:22508"/>
        <dbReference type="Rhea" id="RHEA-COMP:17339"/>
        <dbReference type="Rhea" id="RHEA-COMP:17340"/>
        <dbReference type="ChEBI" id="CHEBI:33019"/>
        <dbReference type="ChEBI" id="CHEBI:61560"/>
        <dbReference type="ChEBI" id="CHEBI:173112"/>
        <dbReference type="EC" id="2.7.7.49"/>
    </reaction>
</comment>
<dbReference type="InterPro" id="IPR049139">
    <property type="entry name" value="TERT_C"/>
</dbReference>
<keyword evidence="4" id="KW-1185">Reference proteome</keyword>
<comment type="caution">
    <text evidence="3">The sequence shown here is derived from an EMBL/GenBank/DDBJ whole genome shotgun (WGS) entry which is preliminary data.</text>
</comment>
<keyword evidence="1" id="KW-0479">Metal-binding</keyword>
<dbReference type="Pfam" id="PF21399">
    <property type="entry name" value="TERT_C"/>
    <property type="match status" value="1"/>
</dbReference>
<comment type="subcellular location">
    <subcellularLocation>
        <location evidence="1">Nucleus</location>
    </subcellularLocation>
    <subcellularLocation>
        <location evidence="1">Chromosome</location>
        <location evidence="1">Telomere</location>
    </subcellularLocation>
</comment>
<dbReference type="GO" id="GO:0000781">
    <property type="term" value="C:chromosome, telomeric region"/>
    <property type="evidence" value="ECO:0007669"/>
    <property type="project" value="UniProtKB-SubCell"/>
</dbReference>
<dbReference type="GO" id="GO:0046872">
    <property type="term" value="F:metal ion binding"/>
    <property type="evidence" value="ECO:0007669"/>
    <property type="project" value="UniProtKB-KW"/>
</dbReference>
<evidence type="ECO:0000259" key="2">
    <source>
        <dbReference type="Pfam" id="PF21399"/>
    </source>
</evidence>
<keyword evidence="1" id="KW-0695">RNA-directed DNA polymerase</keyword>
<keyword evidence="1" id="KW-0460">Magnesium</keyword>
<dbReference type="PANTHER" id="PTHR12066:SF0">
    <property type="entry name" value="TELOMERASE REVERSE TRANSCRIPTASE"/>
    <property type="match status" value="1"/>
</dbReference>
<dbReference type="GO" id="GO:0070034">
    <property type="term" value="F:telomerase RNA binding"/>
    <property type="evidence" value="ECO:0007669"/>
    <property type="project" value="TreeGrafter"/>
</dbReference>
<evidence type="ECO:0000313" key="3">
    <source>
        <dbReference type="EMBL" id="KAK4220143.1"/>
    </source>
</evidence>
<name>A0AAN6YIY7_9PEZI</name>
<reference evidence="3" key="2">
    <citation type="submission" date="2023-05" db="EMBL/GenBank/DDBJ databases">
        <authorList>
            <consortium name="Lawrence Berkeley National Laboratory"/>
            <person name="Steindorff A."/>
            <person name="Hensen N."/>
            <person name="Bonometti L."/>
            <person name="Westerberg I."/>
            <person name="Brannstrom I.O."/>
            <person name="Guillou S."/>
            <person name="Cros-Aarteil S."/>
            <person name="Calhoun S."/>
            <person name="Haridas S."/>
            <person name="Kuo A."/>
            <person name="Mondo S."/>
            <person name="Pangilinan J."/>
            <person name="Riley R."/>
            <person name="Labutti K."/>
            <person name="Andreopoulos B."/>
            <person name="Lipzen A."/>
            <person name="Chen C."/>
            <person name="Yanf M."/>
            <person name="Daum C."/>
            <person name="Ng V."/>
            <person name="Clum A."/>
            <person name="Ohm R."/>
            <person name="Martin F."/>
            <person name="Silar P."/>
            <person name="Natvig D."/>
            <person name="Lalanne C."/>
            <person name="Gautier V."/>
            <person name="Ament-Velasquez S.L."/>
            <person name="Kruys A."/>
            <person name="Hutchinson M.I."/>
            <person name="Powell A.J."/>
            <person name="Barry K."/>
            <person name="Miller A.N."/>
            <person name="Grigoriev I.V."/>
            <person name="Debuchy R."/>
            <person name="Gladieux P."/>
            <person name="Thoren M.H."/>
            <person name="Johannesson H."/>
        </authorList>
    </citation>
    <scope>NUCLEOTIDE SEQUENCE</scope>
    <source>
        <strain evidence="3">PSN293</strain>
    </source>
</reference>
<keyword evidence="1" id="KW-0808">Transferase</keyword>
<dbReference type="EC" id="2.7.7.49" evidence="1"/>